<dbReference type="eggNOG" id="COG0584">
    <property type="taxonomic scope" value="Bacteria"/>
</dbReference>
<dbReference type="OrthoDB" id="384721at2"/>
<organism evidence="3 4">
    <name type="scientific">Clostridium baratii str. Sullivan</name>
    <dbReference type="NCBI Taxonomy" id="1415775"/>
    <lineage>
        <taxon>Bacteria</taxon>
        <taxon>Bacillati</taxon>
        <taxon>Bacillota</taxon>
        <taxon>Clostridia</taxon>
        <taxon>Eubacteriales</taxon>
        <taxon>Clostridiaceae</taxon>
        <taxon>Clostridium</taxon>
    </lineage>
</organism>
<feature type="domain" description="GP-PDE" evidence="2">
    <location>
        <begin position="367"/>
        <end position="597"/>
    </location>
</feature>
<name>A0A0A7FU29_9CLOT</name>
<feature type="transmembrane region" description="Helical" evidence="1">
    <location>
        <begin position="337"/>
        <end position="358"/>
    </location>
</feature>
<keyword evidence="1" id="KW-1133">Transmembrane helix</keyword>
<protein>
    <submittedName>
        <fullName evidence="3">Glycerophosphoryl diester phosphodiesterase family protein</fullName>
    </submittedName>
</protein>
<dbReference type="Pfam" id="PF10110">
    <property type="entry name" value="GPDPase_memb"/>
    <property type="match status" value="1"/>
</dbReference>
<gene>
    <name evidence="3" type="ORF">U729_319</name>
</gene>
<dbReference type="PANTHER" id="PTHR46211">
    <property type="entry name" value="GLYCEROPHOSPHORYL DIESTER PHOSPHODIESTERASE"/>
    <property type="match status" value="1"/>
</dbReference>
<feature type="transmembrane region" description="Helical" evidence="1">
    <location>
        <begin position="178"/>
        <end position="204"/>
    </location>
</feature>
<sequence>MDEKNKQKTFSIINLLKRTFIDFKFNLFGCIYFEMCYRILTAFIFAPVLYFIFRYFLRNEGLETIANKSIISFCLSIEGIICILILVILAFCLVFIEIGALTYIGVKSYRREKVKALDGIFNMIVVLKDTFDIGIIALIIITGVIGPLTGIGLCSSLIKNYSIPPFITIELSKTLWGKVLYGLIIITLVIFLLRWVLSIPIVVIKKVKGRQAVRKSYIIYKNNKWKLLKAIILWTIIISLIEFLLVILTLGFGMGISKYILGSRSVMSKVFLNCLLAIFYAGFTIVSIITTPLFVSFLVELYYKLRDEDNVIEREFKCSYDYKNNLAYKFFKRFSKIFVFILTIIFIVYSGFIGYGIVSHKIKCSKTLITAHRGASTLAPENTLSAIKEAEREKANYAEIDVQTTKDNKVILLHDSTFRRTAKEGRAPRQMTLDEIRKLDNGSFFSKDFKGEKVPTLDEVLKEAKGKIKLNIELKLKGKNDELVKKVSELIDKNNMDNDVIISSNNFEALQEMKRINPKLKVGYIVIAAFGDFQKLNVDFFCLDSSLVNEKTVYALHTLGKKVDVFTINSKELAEKMLYLGVDNIITDNVPMVRKAQEELEKTDTHDYTHSFYESILSIINYDKI</sequence>
<dbReference type="InterPro" id="IPR017946">
    <property type="entry name" value="PLC-like_Pdiesterase_TIM-brl"/>
</dbReference>
<dbReference type="HOGENOM" id="CLU_030006_15_1_9"/>
<dbReference type="Pfam" id="PF03009">
    <property type="entry name" value="GDPD"/>
    <property type="match status" value="1"/>
</dbReference>
<feature type="transmembrane region" description="Helical" evidence="1">
    <location>
        <begin position="270"/>
        <end position="299"/>
    </location>
</feature>
<dbReference type="STRING" id="1561.NPD11_2684"/>
<dbReference type="InterPro" id="IPR030395">
    <property type="entry name" value="GP_PDE_dom"/>
</dbReference>
<evidence type="ECO:0000313" key="3">
    <source>
        <dbReference type="EMBL" id="AIY83098.1"/>
    </source>
</evidence>
<feature type="transmembrane region" description="Helical" evidence="1">
    <location>
        <begin position="225"/>
        <end position="250"/>
    </location>
</feature>
<dbReference type="GO" id="GO:0008081">
    <property type="term" value="F:phosphoric diester hydrolase activity"/>
    <property type="evidence" value="ECO:0007669"/>
    <property type="project" value="InterPro"/>
</dbReference>
<accession>A0A0A7FU29</accession>
<feature type="transmembrane region" description="Helical" evidence="1">
    <location>
        <begin position="133"/>
        <end position="158"/>
    </location>
</feature>
<evidence type="ECO:0000259" key="2">
    <source>
        <dbReference type="PROSITE" id="PS51704"/>
    </source>
</evidence>
<dbReference type="eggNOG" id="COG4781">
    <property type="taxonomic scope" value="Bacteria"/>
</dbReference>
<proteinExistence type="predicted"/>
<keyword evidence="1" id="KW-0812">Transmembrane</keyword>
<evidence type="ECO:0000313" key="4">
    <source>
        <dbReference type="Proteomes" id="UP000030635"/>
    </source>
</evidence>
<dbReference type="KEGG" id="cbv:U729_319"/>
<feature type="transmembrane region" description="Helical" evidence="1">
    <location>
        <begin position="35"/>
        <end position="57"/>
    </location>
</feature>
<dbReference type="SUPFAM" id="SSF51695">
    <property type="entry name" value="PLC-like phosphodiesterases"/>
    <property type="match status" value="1"/>
</dbReference>
<keyword evidence="1" id="KW-0472">Membrane</keyword>
<reference evidence="3 4" key="1">
    <citation type="journal article" date="2015" name="Infect. Genet. Evol.">
        <title>Genomic sequences of six botulinum neurotoxin-producing strains representing three clostridial species illustrate the mobility and diversity of botulinum neurotoxin genes.</title>
        <authorList>
            <person name="Smith T.J."/>
            <person name="Hill K.K."/>
            <person name="Xie G."/>
            <person name="Foley B.T."/>
            <person name="Williamson C.H."/>
            <person name="Foster J.T."/>
            <person name="Johnson S.L."/>
            <person name="Chertkov O."/>
            <person name="Teshima H."/>
            <person name="Gibbons H.S."/>
            <person name="Johnsky L.A."/>
            <person name="Karavis M.A."/>
            <person name="Smith L.A."/>
        </authorList>
    </citation>
    <scope>NUCLEOTIDE SEQUENCE [LARGE SCALE GENOMIC DNA]</scope>
    <source>
        <strain evidence="3 4">Sullivan</strain>
    </source>
</reference>
<dbReference type="Gene3D" id="3.20.20.190">
    <property type="entry name" value="Phosphatidylinositol (PI) phosphodiesterase"/>
    <property type="match status" value="1"/>
</dbReference>
<dbReference type="RefSeq" id="WP_039311161.1">
    <property type="nucleotide sequence ID" value="NZ_CP006905.1"/>
</dbReference>
<keyword evidence="4" id="KW-1185">Reference proteome</keyword>
<dbReference type="InterPro" id="IPR018476">
    <property type="entry name" value="GlyceroP-diester-Pdiesterase_M"/>
</dbReference>
<evidence type="ECO:0000256" key="1">
    <source>
        <dbReference type="SAM" id="Phobius"/>
    </source>
</evidence>
<dbReference type="PROSITE" id="PS51704">
    <property type="entry name" value="GP_PDE"/>
    <property type="match status" value="1"/>
</dbReference>
<dbReference type="EMBL" id="CP006905">
    <property type="protein sequence ID" value="AIY83098.1"/>
    <property type="molecule type" value="Genomic_DNA"/>
</dbReference>
<feature type="transmembrane region" description="Helical" evidence="1">
    <location>
        <begin position="77"/>
        <end position="106"/>
    </location>
</feature>
<dbReference type="AlphaFoldDB" id="A0A0A7FU29"/>
<dbReference type="GO" id="GO:0006629">
    <property type="term" value="P:lipid metabolic process"/>
    <property type="evidence" value="ECO:0007669"/>
    <property type="project" value="InterPro"/>
</dbReference>
<dbReference type="PANTHER" id="PTHR46211:SF8">
    <property type="entry name" value="PHOSPHODIESTERASE"/>
    <property type="match status" value="1"/>
</dbReference>
<dbReference type="Proteomes" id="UP000030635">
    <property type="component" value="Chromosome"/>
</dbReference>